<feature type="transmembrane region" description="Helical" evidence="1">
    <location>
        <begin position="6"/>
        <end position="25"/>
    </location>
</feature>
<name>A0A1G9C7F3_9LACT</name>
<dbReference type="Pfam" id="PF01494">
    <property type="entry name" value="FAD_binding_3"/>
    <property type="match status" value="1"/>
</dbReference>
<evidence type="ECO:0000313" key="3">
    <source>
        <dbReference type="EMBL" id="SDK47592.1"/>
    </source>
</evidence>
<evidence type="ECO:0000313" key="4">
    <source>
        <dbReference type="Proteomes" id="UP000199433"/>
    </source>
</evidence>
<keyword evidence="1" id="KW-0472">Membrane</keyword>
<dbReference type="GO" id="GO:0071949">
    <property type="term" value="F:FAD binding"/>
    <property type="evidence" value="ECO:0007669"/>
    <property type="project" value="InterPro"/>
</dbReference>
<evidence type="ECO:0000259" key="2">
    <source>
        <dbReference type="Pfam" id="PF01494"/>
    </source>
</evidence>
<dbReference type="AlphaFoldDB" id="A0A1G9C7F3"/>
<dbReference type="EMBL" id="FNFK01000033">
    <property type="protein sequence ID" value="SDK47592.1"/>
    <property type="molecule type" value="Genomic_DNA"/>
</dbReference>
<reference evidence="4" key="1">
    <citation type="submission" date="2016-10" db="EMBL/GenBank/DDBJ databases">
        <authorList>
            <person name="Varghese N."/>
            <person name="Submissions S."/>
        </authorList>
    </citation>
    <scope>NUCLEOTIDE SEQUENCE [LARGE SCALE GENOMIC DNA]</scope>
    <source>
        <strain evidence="4">DSM 19181</strain>
    </source>
</reference>
<keyword evidence="1" id="KW-0812">Transmembrane</keyword>
<dbReference type="Gene3D" id="3.50.50.60">
    <property type="entry name" value="FAD/NAD(P)-binding domain"/>
    <property type="match status" value="1"/>
</dbReference>
<dbReference type="Proteomes" id="UP000199433">
    <property type="component" value="Unassembled WGS sequence"/>
</dbReference>
<evidence type="ECO:0000256" key="1">
    <source>
        <dbReference type="SAM" id="Phobius"/>
    </source>
</evidence>
<dbReference type="RefSeq" id="WP_143009214.1">
    <property type="nucleotide sequence ID" value="NZ_FNFK01000033.1"/>
</dbReference>
<protein>
    <submittedName>
        <fullName evidence="3">FAD binding domain-containing protein</fullName>
    </submittedName>
</protein>
<dbReference type="STRING" id="426701.SAMN04488098_10334"/>
<feature type="domain" description="FAD-binding" evidence="2">
    <location>
        <begin position="4"/>
        <end position="45"/>
    </location>
</feature>
<keyword evidence="1" id="KW-1133">Transmembrane helix</keyword>
<keyword evidence="4" id="KW-1185">Reference proteome</keyword>
<dbReference type="OrthoDB" id="9766816at2"/>
<organism evidence="3 4">
    <name type="scientific">Alkalibacterium thalassium</name>
    <dbReference type="NCBI Taxonomy" id="426701"/>
    <lineage>
        <taxon>Bacteria</taxon>
        <taxon>Bacillati</taxon>
        <taxon>Bacillota</taxon>
        <taxon>Bacilli</taxon>
        <taxon>Lactobacillales</taxon>
        <taxon>Carnobacteriaceae</taxon>
        <taxon>Alkalibacterium</taxon>
    </lineage>
</organism>
<proteinExistence type="predicted"/>
<dbReference type="InterPro" id="IPR002938">
    <property type="entry name" value="FAD-bd"/>
</dbReference>
<dbReference type="SUPFAM" id="SSF51905">
    <property type="entry name" value="FAD/NAD(P)-binding domain"/>
    <property type="match status" value="1"/>
</dbReference>
<gene>
    <name evidence="3" type="ORF">SAMN04488098_10334</name>
</gene>
<sequence>MSEKEVLIVGAGPTGLVLALELAYYNVPFKLIDQKSGPGESSRAMLVV</sequence>
<accession>A0A1G9C7F3</accession>
<dbReference type="InterPro" id="IPR036188">
    <property type="entry name" value="FAD/NAD-bd_sf"/>
</dbReference>